<evidence type="ECO:0000313" key="3">
    <source>
        <dbReference type="Proteomes" id="UP000283269"/>
    </source>
</evidence>
<dbReference type="Proteomes" id="UP000283269">
    <property type="component" value="Unassembled WGS sequence"/>
</dbReference>
<dbReference type="AlphaFoldDB" id="A0A409WAX3"/>
<sequence length="60" mass="6416">MVDTGNTGNTGDNNASNEDMAQVQPMGVPEQTGPPPRVPRTHKPNLIDALKSLSFTNKLI</sequence>
<gene>
    <name evidence="2" type="ORF">CVT25_003839</name>
</gene>
<protein>
    <submittedName>
        <fullName evidence="2">Uncharacterized protein</fullName>
    </submittedName>
</protein>
<comment type="caution">
    <text evidence="2">The sequence shown here is derived from an EMBL/GenBank/DDBJ whole genome shotgun (WGS) entry which is preliminary data.</text>
</comment>
<proteinExistence type="predicted"/>
<feature type="region of interest" description="Disordered" evidence="1">
    <location>
        <begin position="1"/>
        <end position="43"/>
    </location>
</feature>
<evidence type="ECO:0000313" key="2">
    <source>
        <dbReference type="EMBL" id="PPQ75630.1"/>
    </source>
</evidence>
<evidence type="ECO:0000256" key="1">
    <source>
        <dbReference type="SAM" id="MobiDB-lite"/>
    </source>
</evidence>
<feature type="compositionally biased region" description="Low complexity" evidence="1">
    <location>
        <begin position="1"/>
        <end position="14"/>
    </location>
</feature>
<dbReference type="EMBL" id="NHYD01003596">
    <property type="protein sequence ID" value="PPQ75630.1"/>
    <property type="molecule type" value="Genomic_DNA"/>
</dbReference>
<name>A0A409WAX3_PSICY</name>
<keyword evidence="3" id="KW-1185">Reference proteome</keyword>
<organism evidence="2 3">
    <name type="scientific">Psilocybe cyanescens</name>
    <dbReference type="NCBI Taxonomy" id="93625"/>
    <lineage>
        <taxon>Eukaryota</taxon>
        <taxon>Fungi</taxon>
        <taxon>Dikarya</taxon>
        <taxon>Basidiomycota</taxon>
        <taxon>Agaricomycotina</taxon>
        <taxon>Agaricomycetes</taxon>
        <taxon>Agaricomycetidae</taxon>
        <taxon>Agaricales</taxon>
        <taxon>Agaricineae</taxon>
        <taxon>Strophariaceae</taxon>
        <taxon>Psilocybe</taxon>
    </lineage>
</organism>
<accession>A0A409WAX3</accession>
<reference evidence="2 3" key="1">
    <citation type="journal article" date="2018" name="Evol. Lett.">
        <title>Horizontal gene cluster transfer increased hallucinogenic mushroom diversity.</title>
        <authorList>
            <person name="Reynolds H.T."/>
            <person name="Vijayakumar V."/>
            <person name="Gluck-Thaler E."/>
            <person name="Korotkin H.B."/>
            <person name="Matheny P.B."/>
            <person name="Slot J.C."/>
        </authorList>
    </citation>
    <scope>NUCLEOTIDE SEQUENCE [LARGE SCALE GENOMIC DNA]</scope>
    <source>
        <strain evidence="2 3">2631</strain>
    </source>
</reference>
<dbReference type="InParanoid" id="A0A409WAX3"/>